<gene>
    <name evidence="1" type="ORF">BC961_1413</name>
</gene>
<dbReference type="AlphaFoldDB" id="A0A3L9ZRY0"/>
<accession>A0A3L9ZRY0</accession>
<comment type="caution">
    <text evidence="1">The sequence shown here is derived from an EMBL/GenBank/DDBJ whole genome shotgun (WGS) entry which is preliminary data.</text>
</comment>
<keyword evidence="2" id="KW-1185">Reference proteome</keyword>
<dbReference type="Proteomes" id="UP000280368">
    <property type="component" value="Unassembled WGS sequence"/>
</dbReference>
<dbReference type="EMBL" id="REFH01000009">
    <property type="protein sequence ID" value="RMA75721.1"/>
    <property type="molecule type" value="Genomic_DNA"/>
</dbReference>
<evidence type="ECO:0000313" key="1">
    <source>
        <dbReference type="EMBL" id="RMA75721.1"/>
    </source>
</evidence>
<name>A0A3L9ZRY0_9FLAO</name>
<sequence>MFYTPVFFNKIIIGRQIISIEYDVIKLSLEAKWTKSKLNKILDCLIHLAFNKH</sequence>
<protein>
    <submittedName>
        <fullName evidence="1">Uncharacterized protein</fullName>
    </submittedName>
</protein>
<evidence type="ECO:0000313" key="2">
    <source>
        <dbReference type="Proteomes" id="UP000280368"/>
    </source>
</evidence>
<reference evidence="1 2" key="1">
    <citation type="submission" date="2018-10" db="EMBL/GenBank/DDBJ databases">
        <title>Genomic Encyclopedia of Archaeal and Bacterial Type Strains, Phase II (KMG-II): from individual species to whole genera.</title>
        <authorList>
            <person name="Goeker M."/>
        </authorList>
    </citation>
    <scope>NUCLEOTIDE SEQUENCE [LARGE SCALE GENOMIC DNA]</scope>
    <source>
        <strain evidence="1 2">DSM 19727</strain>
    </source>
</reference>
<proteinExistence type="predicted"/>
<organism evidence="1 2">
    <name type="scientific">Flavobacterium weaverense</name>
    <dbReference type="NCBI Taxonomy" id="271156"/>
    <lineage>
        <taxon>Bacteria</taxon>
        <taxon>Pseudomonadati</taxon>
        <taxon>Bacteroidota</taxon>
        <taxon>Flavobacteriia</taxon>
        <taxon>Flavobacteriales</taxon>
        <taxon>Flavobacteriaceae</taxon>
        <taxon>Flavobacterium</taxon>
    </lineage>
</organism>